<dbReference type="PRINTS" id="PR00022">
    <property type="entry name" value="SOMATOMEDINB"/>
</dbReference>
<sequence length="451" mass="52916">MKLLLIVAALLNLLLSPVLTDEESCVGRCDEGFNSQKKCQCEPKCIYFDSCCFDFSTVCNPKVTRGDVFILPDDDYLIYNDTFIYNDTALISPVEPETQTQETEELVPTELPFEEHTESETEIEDIEPTISVFNEEEEGDEEEELCSGKPFDAFTDLKNGSIYAFRGKYFYELDDKGVQPGFPKLIKDAWGIEGPVDAAFTRINCQGRTYLFKGSEYWRFDNGVLDPGYPRNISKGFKNIPDHLDASFALPAHNSKSKERVYFFKGSRYWQYHFKHQPSRKDCESETPSIIFDQYAFLQLDSLYTLFGDLMSDGESKPRLISRDWKGLPNGINAAVAGRIYLPPQNQKVLRRSWRRKSRRNRKRYQRKRFPSWSRIWTWQSEEDDDPDFDPDWSISIMPQCHLVQSAYFFKKDKYYRVNLKTKRVDFVQPRYPRSIAHYWLDCKHTERRKK</sequence>
<dbReference type="SMART" id="SM00120">
    <property type="entry name" value="HX"/>
    <property type="match status" value="4"/>
</dbReference>
<dbReference type="SMART" id="SM00201">
    <property type="entry name" value="SO"/>
    <property type="match status" value="1"/>
</dbReference>
<dbReference type="GO" id="GO:0005615">
    <property type="term" value="C:extracellular space"/>
    <property type="evidence" value="ECO:0007669"/>
    <property type="project" value="TreeGrafter"/>
</dbReference>
<dbReference type="InterPro" id="IPR018487">
    <property type="entry name" value="Hemopexin-like_repeat"/>
</dbReference>
<feature type="repeat" description="Hemopexin" evidence="7">
    <location>
        <begin position="193"/>
        <end position="240"/>
    </location>
</feature>
<evidence type="ECO:0000313" key="11">
    <source>
        <dbReference type="Proteomes" id="UP000515159"/>
    </source>
</evidence>
<evidence type="ECO:0000256" key="2">
    <source>
        <dbReference type="ARBA" id="ARBA00022525"/>
    </source>
</evidence>
<evidence type="ECO:0000256" key="9">
    <source>
        <dbReference type="SAM" id="SignalP"/>
    </source>
</evidence>
<feature type="repeat" description="Hemopexin" evidence="7">
    <location>
        <begin position="148"/>
        <end position="192"/>
    </location>
</feature>
<feature type="repeat" description="Hemopexin" evidence="7">
    <location>
        <begin position="392"/>
        <end position="443"/>
    </location>
</feature>
<dbReference type="Gene3D" id="4.10.410.20">
    <property type="match status" value="1"/>
</dbReference>
<reference evidence="12" key="1">
    <citation type="submission" date="2025-08" db="UniProtKB">
        <authorList>
            <consortium name="RefSeq"/>
        </authorList>
    </citation>
    <scope>IDENTIFICATION</scope>
</reference>
<dbReference type="InterPro" id="IPR001212">
    <property type="entry name" value="Somatomedin_B_dom"/>
</dbReference>
<gene>
    <name evidence="12" type="primary">VTN</name>
</gene>
<evidence type="ECO:0000256" key="3">
    <source>
        <dbReference type="ARBA" id="ARBA00022729"/>
    </source>
</evidence>
<dbReference type="GO" id="GO:0005044">
    <property type="term" value="F:scavenger receptor activity"/>
    <property type="evidence" value="ECO:0007669"/>
    <property type="project" value="InterPro"/>
</dbReference>
<keyword evidence="4" id="KW-0677">Repeat</keyword>
<comment type="subcellular location">
    <subcellularLocation>
        <location evidence="1">Secreted</location>
    </subcellularLocation>
</comment>
<dbReference type="InterPro" id="IPR018486">
    <property type="entry name" value="Hemopexin_CS"/>
</dbReference>
<feature type="repeat" description="Hemopexin" evidence="7">
    <location>
        <begin position="241"/>
        <end position="290"/>
    </location>
</feature>
<dbReference type="InterPro" id="IPR036024">
    <property type="entry name" value="Somatomedin_B-like_dom_sf"/>
</dbReference>
<dbReference type="Proteomes" id="UP000515159">
    <property type="component" value="Chromosome 15"/>
</dbReference>
<dbReference type="PROSITE" id="PS00024">
    <property type="entry name" value="HEMOPEXIN"/>
    <property type="match status" value="1"/>
</dbReference>
<dbReference type="GO" id="GO:0006955">
    <property type="term" value="P:immune response"/>
    <property type="evidence" value="ECO:0007669"/>
    <property type="project" value="InterPro"/>
</dbReference>
<dbReference type="GeneID" id="117349314"/>
<evidence type="ECO:0000256" key="8">
    <source>
        <dbReference type="SAM" id="MobiDB-lite"/>
    </source>
</evidence>
<dbReference type="SUPFAM" id="SSF90188">
    <property type="entry name" value="Somatomedin B domain"/>
    <property type="match status" value="1"/>
</dbReference>
<dbReference type="GO" id="GO:0030247">
    <property type="term" value="F:polysaccharide binding"/>
    <property type="evidence" value="ECO:0007669"/>
    <property type="project" value="InterPro"/>
</dbReference>
<dbReference type="GO" id="GO:0005178">
    <property type="term" value="F:integrin binding"/>
    <property type="evidence" value="ECO:0007669"/>
    <property type="project" value="TreeGrafter"/>
</dbReference>
<evidence type="ECO:0000313" key="12">
    <source>
        <dbReference type="RefSeq" id="XP_033778501.1"/>
    </source>
</evidence>
<feature type="region of interest" description="Disordered" evidence="8">
    <location>
        <begin position="96"/>
        <end position="122"/>
    </location>
</feature>
<evidence type="ECO:0000256" key="5">
    <source>
        <dbReference type="ARBA" id="ARBA00023157"/>
    </source>
</evidence>
<dbReference type="Gene3D" id="2.110.10.10">
    <property type="entry name" value="Hemopexin-like domain"/>
    <property type="match status" value="2"/>
</dbReference>
<keyword evidence="6" id="KW-0325">Glycoprotein</keyword>
<feature type="signal peptide" evidence="9">
    <location>
        <begin position="1"/>
        <end position="20"/>
    </location>
</feature>
<feature type="domain" description="SMB" evidence="10">
    <location>
        <begin position="21"/>
        <end position="64"/>
    </location>
</feature>
<dbReference type="InterPro" id="IPR020436">
    <property type="entry name" value="SMB_chordata"/>
</dbReference>
<dbReference type="KEGG" id="gsh:117349314"/>
<dbReference type="PROSITE" id="PS50958">
    <property type="entry name" value="SMB_2"/>
    <property type="match status" value="1"/>
</dbReference>
<evidence type="ECO:0000256" key="4">
    <source>
        <dbReference type="ARBA" id="ARBA00022737"/>
    </source>
</evidence>
<keyword evidence="3 9" id="KW-0732">Signal</keyword>
<dbReference type="InParanoid" id="A0A6P8PST5"/>
<feature type="chain" id="PRO_5027849204" evidence="9">
    <location>
        <begin position="21"/>
        <end position="451"/>
    </location>
</feature>
<dbReference type="SUPFAM" id="SSF50923">
    <property type="entry name" value="Hemopexin-like domain"/>
    <property type="match status" value="1"/>
</dbReference>
<organism evidence="11 12">
    <name type="scientific">Geotrypetes seraphini</name>
    <name type="common">Gaboon caecilian</name>
    <name type="synonym">Caecilia seraphini</name>
    <dbReference type="NCBI Taxonomy" id="260995"/>
    <lineage>
        <taxon>Eukaryota</taxon>
        <taxon>Metazoa</taxon>
        <taxon>Chordata</taxon>
        <taxon>Craniata</taxon>
        <taxon>Vertebrata</taxon>
        <taxon>Euteleostomi</taxon>
        <taxon>Amphibia</taxon>
        <taxon>Gymnophiona</taxon>
        <taxon>Geotrypetes</taxon>
    </lineage>
</organism>
<accession>A0A6P8PST5</accession>
<dbReference type="RefSeq" id="XP_033778501.1">
    <property type="nucleotide sequence ID" value="XM_033922610.1"/>
</dbReference>
<keyword evidence="11" id="KW-1185">Reference proteome</keyword>
<dbReference type="CDD" id="cd00094">
    <property type="entry name" value="HX"/>
    <property type="match status" value="1"/>
</dbReference>
<dbReference type="Pfam" id="PF01033">
    <property type="entry name" value="Somatomedin_B"/>
    <property type="match status" value="1"/>
</dbReference>
<dbReference type="InterPro" id="IPR051298">
    <property type="entry name" value="Heme_transport/Cell_adhesion"/>
</dbReference>
<dbReference type="PANTHER" id="PTHR22917">
    <property type="entry name" value="HEMOPEXIN DOMAIN-CONTAINING PROTEIN"/>
    <property type="match status" value="1"/>
</dbReference>
<evidence type="ECO:0000256" key="6">
    <source>
        <dbReference type="ARBA" id="ARBA00023180"/>
    </source>
</evidence>
<keyword evidence="2" id="KW-0964">Secreted</keyword>
<dbReference type="InterPro" id="IPR000585">
    <property type="entry name" value="Hemopexin-like_dom"/>
</dbReference>
<dbReference type="Pfam" id="PF00045">
    <property type="entry name" value="Hemopexin"/>
    <property type="match status" value="3"/>
</dbReference>
<evidence type="ECO:0000259" key="10">
    <source>
        <dbReference type="PROSITE" id="PS50958"/>
    </source>
</evidence>
<evidence type="ECO:0000256" key="1">
    <source>
        <dbReference type="ARBA" id="ARBA00004613"/>
    </source>
</evidence>
<dbReference type="CTD" id="7448"/>
<proteinExistence type="predicted"/>
<keyword evidence="5" id="KW-1015">Disulfide bond</keyword>
<dbReference type="OrthoDB" id="9898692at2759"/>
<dbReference type="AlphaFoldDB" id="A0A6P8PST5"/>
<dbReference type="GO" id="GO:0007160">
    <property type="term" value="P:cell-matrix adhesion"/>
    <property type="evidence" value="ECO:0007669"/>
    <property type="project" value="TreeGrafter"/>
</dbReference>
<dbReference type="InterPro" id="IPR036375">
    <property type="entry name" value="Hemopexin-like_dom_sf"/>
</dbReference>
<dbReference type="GO" id="GO:0050840">
    <property type="term" value="F:extracellular matrix binding"/>
    <property type="evidence" value="ECO:0007669"/>
    <property type="project" value="TreeGrafter"/>
</dbReference>
<dbReference type="FunCoup" id="A0A6P8PST5">
    <property type="interactions" value="495"/>
</dbReference>
<dbReference type="PROSITE" id="PS51642">
    <property type="entry name" value="HEMOPEXIN_2"/>
    <property type="match status" value="4"/>
</dbReference>
<dbReference type="GO" id="GO:0033627">
    <property type="term" value="P:cell adhesion mediated by integrin"/>
    <property type="evidence" value="ECO:0007669"/>
    <property type="project" value="TreeGrafter"/>
</dbReference>
<name>A0A6P8PST5_GEOSA</name>
<dbReference type="PANTHER" id="PTHR22917:SF3">
    <property type="entry name" value="VITRONECTIN"/>
    <property type="match status" value="1"/>
</dbReference>
<dbReference type="PROSITE" id="PS00524">
    <property type="entry name" value="SMB_1"/>
    <property type="match status" value="1"/>
</dbReference>
<protein>
    <submittedName>
        <fullName evidence="12">Vitronectin</fullName>
    </submittedName>
</protein>
<evidence type="ECO:0000256" key="7">
    <source>
        <dbReference type="PROSITE-ProRule" id="PRU01011"/>
    </source>
</evidence>